<feature type="domain" description="THO complex subunitTHOC2 N-terminal" evidence="8">
    <location>
        <begin position="556"/>
        <end position="628"/>
    </location>
</feature>
<dbReference type="InterPro" id="IPR032302">
    <property type="entry name" value="THOC2_N"/>
</dbReference>
<dbReference type="GO" id="GO:0003729">
    <property type="term" value="F:mRNA binding"/>
    <property type="evidence" value="ECO:0007669"/>
    <property type="project" value="TreeGrafter"/>
</dbReference>
<feature type="compositionally biased region" description="Basic and acidic residues" evidence="6">
    <location>
        <begin position="1365"/>
        <end position="1390"/>
    </location>
</feature>
<evidence type="ECO:0000256" key="3">
    <source>
        <dbReference type="ARBA" id="ARBA00019596"/>
    </source>
</evidence>
<feature type="compositionally biased region" description="Basic and acidic residues" evidence="6">
    <location>
        <begin position="1343"/>
        <end position="1352"/>
    </location>
</feature>
<comment type="subcellular location">
    <subcellularLocation>
        <location evidence="1">Nucleus</location>
    </subcellularLocation>
</comment>
<dbReference type="STRING" id="66420.A0A194QES9"/>
<evidence type="ECO:0000259" key="9">
    <source>
        <dbReference type="Pfam" id="PF16134"/>
    </source>
</evidence>
<comment type="subunit">
    <text evidence="5">Component of the THO subcomplex, which is composed of THOC1, THOC2, THOC3, THOC5, THOC6 and THOC7. The THO subcomplex interacts with DDX39B to form the THO-DDX39B complex which multimerizes into a 28-subunit tetrameric assembly. Component of the transcription/export (TREX) complex at least composed of ALYREF/THOC4, DDX39B, SARNP/CIP29, CHTOP and the THO subcomplex; in the complex interacts with THOC1, THOC3, THOC5, THOC7 and DDX39B. TREX seems to have a dynamic structure involving ATP-dependent remodeling. Interacts with POLDIP3 and ZC3H11A.</text>
</comment>
<organism evidence="10 11">
    <name type="scientific">Papilio xuthus</name>
    <name type="common">Asian swallowtail butterfly</name>
    <dbReference type="NCBI Taxonomy" id="66420"/>
    <lineage>
        <taxon>Eukaryota</taxon>
        <taxon>Metazoa</taxon>
        <taxon>Ecdysozoa</taxon>
        <taxon>Arthropoda</taxon>
        <taxon>Hexapoda</taxon>
        <taxon>Insecta</taxon>
        <taxon>Pterygota</taxon>
        <taxon>Neoptera</taxon>
        <taxon>Endopterygota</taxon>
        <taxon>Lepidoptera</taxon>
        <taxon>Glossata</taxon>
        <taxon>Ditrysia</taxon>
        <taxon>Papilionoidea</taxon>
        <taxon>Papilionidae</taxon>
        <taxon>Papilioninae</taxon>
        <taxon>Papilio</taxon>
    </lineage>
</organism>
<keyword evidence="4" id="KW-0539">Nucleus</keyword>
<evidence type="ECO:0000313" key="11">
    <source>
        <dbReference type="Proteomes" id="UP000053268"/>
    </source>
</evidence>
<dbReference type="Pfam" id="PF16134">
    <property type="entry name" value="THOC2_N"/>
    <property type="match status" value="2"/>
</dbReference>
<dbReference type="InterPro" id="IPR021726">
    <property type="entry name" value="THO_THOC2_N"/>
</dbReference>
<evidence type="ECO:0000313" key="10">
    <source>
        <dbReference type="EMBL" id="KPJ01971.1"/>
    </source>
</evidence>
<dbReference type="Proteomes" id="UP000053268">
    <property type="component" value="Unassembled WGS sequence"/>
</dbReference>
<feature type="domain" description="THO complex subunitTHOC2 C-terminal" evidence="7">
    <location>
        <begin position="1084"/>
        <end position="1222"/>
    </location>
</feature>
<feature type="domain" description="THO complex subunit 2 N-terminal" evidence="9">
    <location>
        <begin position="420"/>
        <end position="554"/>
    </location>
</feature>
<feature type="domain" description="THO complex subunit 2 N-terminal" evidence="9">
    <location>
        <begin position="10"/>
        <end position="312"/>
    </location>
</feature>
<dbReference type="InterPro" id="IPR040007">
    <property type="entry name" value="Tho2"/>
</dbReference>
<dbReference type="PANTHER" id="PTHR21597:SF0">
    <property type="entry name" value="THO COMPLEX SUBUNIT 2"/>
    <property type="match status" value="1"/>
</dbReference>
<evidence type="ECO:0000256" key="6">
    <source>
        <dbReference type="SAM" id="MobiDB-lite"/>
    </source>
</evidence>
<feature type="compositionally biased region" description="Basic and acidic residues" evidence="6">
    <location>
        <begin position="1442"/>
        <end position="1461"/>
    </location>
</feature>
<dbReference type="Pfam" id="PF11262">
    <property type="entry name" value="Tho2"/>
    <property type="match status" value="2"/>
</dbReference>
<protein>
    <recommendedName>
        <fullName evidence="3">THO complex subunit 2</fullName>
    </recommendedName>
</protein>
<keyword evidence="11" id="KW-1185">Reference proteome</keyword>
<dbReference type="GO" id="GO:0000445">
    <property type="term" value="C:THO complex part of transcription export complex"/>
    <property type="evidence" value="ECO:0007669"/>
    <property type="project" value="TreeGrafter"/>
</dbReference>
<dbReference type="Pfam" id="PF11732">
    <property type="entry name" value="Thoc2"/>
    <property type="match status" value="1"/>
</dbReference>
<name>A0A194QES9_PAPXU</name>
<feature type="compositionally biased region" description="Basic and acidic residues" evidence="6">
    <location>
        <begin position="1398"/>
        <end position="1417"/>
    </location>
</feature>
<dbReference type="GO" id="GO:0006397">
    <property type="term" value="P:mRNA processing"/>
    <property type="evidence" value="ECO:0007669"/>
    <property type="project" value="InterPro"/>
</dbReference>
<feature type="compositionally biased region" description="Basic and acidic residues" evidence="6">
    <location>
        <begin position="1276"/>
        <end position="1332"/>
    </location>
</feature>
<proteinExistence type="inferred from homology"/>
<sequence>MTTYQKFVSDYCKTWEKSGKELFIKTVTQYVKDEGKTPLLSKSGKLSGLSQIIYDLLLCGLRGNLKKDAVVSILHDITTFHADIPSIILDVTCILDAETCTDVQSEDRTNFCYIVRELESFISDKLLKERLEIDTLQDVGTLKNKNFYTKFIKIKTKLYYKQRKFNLFREESEGYAKLIVELNQEITEDTEWKTLLEIIQSLIGCFNLDPNRVLDIILESFEARPHLDELFISLIKNYMVDAQVISEVLGFKLGNMEVLENYKDPPSLMTIIALLLQHEVISLDDIYPWLRPDDTIMAKEAEKEIKSVQDYIRKLSIVSTKGPQANGPTDFIEEKADPQEYWSNQKLVLCEALLKVTAWREFAALSARLPTTSMAPRPALALCAMLHALVEPLYRTHCRVAPKIIGIPVPPLKSNLAPRACKTFQDMKETVIPALIILGPSLHHDPVLMYKIIRILRTSRSLAEDPMHYEAITVLDTAILPALTLMEGNCCMAEEVYTLLKLYPYQCRYCLYSRWKNESGEKIPALMRVRGNSLQRIKHIMKRVSKENIKPQGRLIGKLSHAAPAFLFDYMLLQIQTYDNLIGPVVESLKYLTSLSLDVLGYCLLEALCAGKGNIGGAAHPPWLQALAAFAGAAFKKHNIELTALLQFVANRLKAQQSQDLLILKEIVQKMAGIEAAEEMTPDQLDAMAGGELLKGEAGYFSQVRNTRRSSARLKDAVVGNNLDIALCILSAQQRHCCVWKECEEEVSSGGEPAGSQLKVVGRLADQCQDALVQLGTFLASSHAPDEYAARLPPLQELLQDYHVDADVAFFLHRPVLAQKITAKTEALRKESDSKTESQEQSIERYCSASKEILEPVIISITPLLPSRVWEDISPEFYVSFWSLSMYDLKVPEESYDREIERLKSAAATAAKDISQGAKGKKEQERFKTLIEKLQEERRRQREHTGRVSARLQRECAGWFPARAAKSAKNETVTRLMQLCLFPRCVFTAADALYCAQFVHTVHALKTPNFSTLLCYDRLFCDIAYSVMSCTEGEAARYGTFLCQVLATAMRWHADRAAFHRECAHYPGFVTKYRVSNQFTEANDHAARYGTFLCQVLATAMRWHADRAAFHRECAHYPGFVTKYRVSNQFTEANDHVGYENYRHVCHKWHYKITKAMVVCLDSGDYVQIRNALIVLIRVLPHFPVLGKLAQIIERKVEKVKEEEKTQRQDLYVLATGYSGQLRNKVPNMMRECDFHQIGDQQKVLAAAAAPAAAVKEETAPVKQDAEASTSPQPADSDKRESRNSDKKREESDRDKETKRESRSSLKERSKEEARSKDRSPRDRSHREERYLEAVSPPHDHRHPPDDIDRDVKRRKVESSGSGKGSKDIEERSPEKEKRKSKVRGDERKERKMSRKRDRAEETAILEQKRRRDEQKAVVKMGNHQNGSQEDHHYEKYHKRDKSPFRDRSHEEPRDKQYPFK</sequence>
<dbReference type="EMBL" id="KQ459299">
    <property type="protein sequence ID" value="KPJ01971.1"/>
    <property type="molecule type" value="Genomic_DNA"/>
</dbReference>
<reference evidence="10 11" key="1">
    <citation type="journal article" date="2015" name="Nat. Commun.">
        <title>Outbred genome sequencing and CRISPR/Cas9 gene editing in butterflies.</title>
        <authorList>
            <person name="Li X."/>
            <person name="Fan D."/>
            <person name="Zhang W."/>
            <person name="Liu G."/>
            <person name="Zhang L."/>
            <person name="Zhao L."/>
            <person name="Fang X."/>
            <person name="Chen L."/>
            <person name="Dong Y."/>
            <person name="Chen Y."/>
            <person name="Ding Y."/>
            <person name="Zhao R."/>
            <person name="Feng M."/>
            <person name="Zhu Y."/>
            <person name="Feng Y."/>
            <person name="Jiang X."/>
            <person name="Zhu D."/>
            <person name="Xiang H."/>
            <person name="Feng X."/>
            <person name="Li S."/>
            <person name="Wang J."/>
            <person name="Zhang G."/>
            <person name="Kronforst M.R."/>
            <person name="Wang W."/>
        </authorList>
    </citation>
    <scope>NUCLEOTIDE SEQUENCE [LARGE SCALE GENOMIC DNA]</scope>
    <source>
        <strain evidence="10">Ya'a_city_454_Px</strain>
        <tissue evidence="10">Whole body</tissue>
    </source>
</reference>
<evidence type="ECO:0000259" key="7">
    <source>
        <dbReference type="Pfam" id="PF11262"/>
    </source>
</evidence>
<evidence type="ECO:0000256" key="5">
    <source>
        <dbReference type="ARBA" id="ARBA00047033"/>
    </source>
</evidence>
<accession>A0A194QES9</accession>
<dbReference type="GO" id="GO:0006406">
    <property type="term" value="P:mRNA export from nucleus"/>
    <property type="evidence" value="ECO:0007669"/>
    <property type="project" value="InterPro"/>
</dbReference>
<evidence type="ECO:0000259" key="8">
    <source>
        <dbReference type="Pfam" id="PF11732"/>
    </source>
</evidence>
<feature type="compositionally biased region" description="Basic and acidic residues" evidence="6">
    <location>
        <begin position="1256"/>
        <end position="1266"/>
    </location>
</feature>
<evidence type="ECO:0000256" key="2">
    <source>
        <dbReference type="ARBA" id="ARBA00007857"/>
    </source>
</evidence>
<dbReference type="PANTHER" id="PTHR21597">
    <property type="entry name" value="THO2 PROTEIN"/>
    <property type="match status" value="1"/>
</dbReference>
<evidence type="ECO:0000256" key="1">
    <source>
        <dbReference type="ARBA" id="ARBA00004123"/>
    </source>
</evidence>
<evidence type="ECO:0000256" key="4">
    <source>
        <dbReference type="ARBA" id="ARBA00023242"/>
    </source>
</evidence>
<comment type="similarity">
    <text evidence="2">Belongs to the THOC2 family.</text>
</comment>
<feature type="domain" description="THO complex subunitTHOC2 C-terminal" evidence="7">
    <location>
        <begin position="870"/>
        <end position="1078"/>
    </location>
</feature>
<gene>
    <name evidence="10" type="ORF">RR46_05180</name>
</gene>
<dbReference type="InterPro" id="IPR021418">
    <property type="entry name" value="THO_THOC2_C"/>
</dbReference>
<feature type="region of interest" description="Disordered" evidence="6">
    <location>
        <begin position="1256"/>
        <end position="1461"/>
    </location>
</feature>